<dbReference type="GO" id="GO:0016837">
    <property type="term" value="F:carbon-oxygen lyase activity, acting on polysaccharides"/>
    <property type="evidence" value="ECO:0007669"/>
    <property type="project" value="TreeGrafter"/>
</dbReference>
<accession>A0A1J5TNR8</accession>
<evidence type="ECO:0000256" key="5">
    <source>
        <dbReference type="ARBA" id="ARBA00022729"/>
    </source>
</evidence>
<reference evidence="10" key="1">
    <citation type="submission" date="2016-10" db="EMBL/GenBank/DDBJ databases">
        <title>Sequence of Gallionella enrichment culture.</title>
        <authorList>
            <person name="Poehlein A."/>
            <person name="Muehling M."/>
            <person name="Daniel R."/>
        </authorList>
    </citation>
    <scope>NUCLEOTIDE SEQUENCE</scope>
</reference>
<dbReference type="PANTHER" id="PTHR40088">
    <property type="entry name" value="PECTATE LYASE (EUROFUNG)"/>
    <property type="match status" value="1"/>
</dbReference>
<name>A0A1J5TNR8_9ZZZZ</name>
<feature type="domain" description="Right handed beta helix" evidence="9">
    <location>
        <begin position="300"/>
        <end position="451"/>
    </location>
</feature>
<keyword evidence="4" id="KW-0479">Metal-binding</keyword>
<evidence type="ECO:0000259" key="9">
    <source>
        <dbReference type="Pfam" id="PF13229"/>
    </source>
</evidence>
<organism evidence="10">
    <name type="scientific">mine drainage metagenome</name>
    <dbReference type="NCBI Taxonomy" id="410659"/>
    <lineage>
        <taxon>unclassified sequences</taxon>
        <taxon>metagenomes</taxon>
        <taxon>ecological metagenomes</taxon>
    </lineage>
</organism>
<dbReference type="InterPro" id="IPR052052">
    <property type="entry name" value="Polysaccharide_Lyase_9"/>
</dbReference>
<dbReference type="Pfam" id="PF13229">
    <property type="entry name" value="Beta_helix"/>
    <property type="match status" value="1"/>
</dbReference>
<dbReference type="GO" id="GO:0005576">
    <property type="term" value="C:extracellular region"/>
    <property type="evidence" value="ECO:0007669"/>
    <property type="project" value="UniProtKB-SubCell"/>
</dbReference>
<proteinExistence type="inferred from homology"/>
<keyword evidence="6" id="KW-0106">Calcium</keyword>
<evidence type="ECO:0000256" key="6">
    <source>
        <dbReference type="ARBA" id="ARBA00022837"/>
    </source>
</evidence>
<dbReference type="SUPFAM" id="SSF51126">
    <property type="entry name" value="Pectin lyase-like"/>
    <property type="match status" value="1"/>
</dbReference>
<evidence type="ECO:0000256" key="3">
    <source>
        <dbReference type="ARBA" id="ARBA00022525"/>
    </source>
</evidence>
<dbReference type="Gene3D" id="2.160.20.10">
    <property type="entry name" value="Single-stranded right-handed beta-helix, Pectin lyase-like"/>
    <property type="match status" value="2"/>
</dbReference>
<comment type="subcellular location">
    <subcellularLocation>
        <location evidence="2">Secreted</location>
    </subcellularLocation>
</comment>
<dbReference type="InterPro" id="IPR039448">
    <property type="entry name" value="Beta_helix"/>
</dbReference>
<dbReference type="PANTHER" id="PTHR40088:SF1">
    <property type="entry name" value="PECTATE LYASE PEL9"/>
    <property type="match status" value="1"/>
</dbReference>
<dbReference type="AlphaFoldDB" id="A0A1J5TNR8"/>
<protein>
    <recommendedName>
        <fullName evidence="9">Right handed beta helix domain-containing protein</fullName>
    </recommendedName>
</protein>
<gene>
    <name evidence="10" type="ORF">GALL_54490</name>
</gene>
<keyword evidence="5" id="KW-0732">Signal</keyword>
<keyword evidence="7" id="KW-0456">Lyase</keyword>
<evidence type="ECO:0000256" key="2">
    <source>
        <dbReference type="ARBA" id="ARBA00004613"/>
    </source>
</evidence>
<evidence type="ECO:0000256" key="8">
    <source>
        <dbReference type="ARBA" id="ARBA00038263"/>
    </source>
</evidence>
<evidence type="ECO:0000313" key="10">
    <source>
        <dbReference type="EMBL" id="OIR13630.1"/>
    </source>
</evidence>
<keyword evidence="3" id="KW-0964">Secreted</keyword>
<evidence type="ECO:0000256" key="4">
    <source>
        <dbReference type="ARBA" id="ARBA00022723"/>
    </source>
</evidence>
<comment type="similarity">
    <text evidence="8">Belongs to the polysaccharide lyase 9 family.</text>
</comment>
<dbReference type="EMBL" id="MLJW01000014">
    <property type="protein sequence ID" value="OIR13630.1"/>
    <property type="molecule type" value="Genomic_DNA"/>
</dbReference>
<dbReference type="GO" id="GO:0046872">
    <property type="term" value="F:metal ion binding"/>
    <property type="evidence" value="ECO:0007669"/>
    <property type="project" value="UniProtKB-KW"/>
</dbReference>
<comment type="cofactor">
    <cofactor evidence="1">
        <name>Ca(2+)</name>
        <dbReference type="ChEBI" id="CHEBI:29108"/>
    </cofactor>
</comment>
<evidence type="ECO:0000256" key="1">
    <source>
        <dbReference type="ARBA" id="ARBA00001913"/>
    </source>
</evidence>
<dbReference type="InterPro" id="IPR012334">
    <property type="entry name" value="Pectin_lyas_fold"/>
</dbReference>
<evidence type="ECO:0000256" key="7">
    <source>
        <dbReference type="ARBA" id="ARBA00023239"/>
    </source>
</evidence>
<comment type="caution">
    <text evidence="10">The sequence shown here is derived from an EMBL/GenBank/DDBJ whole genome shotgun (WGS) entry which is preliminary data.</text>
</comment>
<dbReference type="InterPro" id="IPR011050">
    <property type="entry name" value="Pectin_lyase_fold/virulence"/>
</dbReference>
<sequence length="634" mass="69670">MSTLSIVGACGAHDWGTVFLRFPMKLLTAFLPRTFRLLAGLVVVSAFTALAGAYPSGGPYGPQACDYPLPKVSGRIYFVSPEGRAGASGATLAEPTSLASAIDRVVTGDAIVMRGGVYRTGDLEVNQGILIQAYGREHPVINGSLVAKDWIRQKNGLWRTKWPHLFPGKPADWWRRGSVGRLTPPYRFNMDTVFVDGQPLHSVGWEGELDSHSFAIDYDSGTVYIDVDPTKHVVEITAHDGGLIRTIKPCHGKVSDGRGLRIRGVSFTQFAYRALEIEGHEPEGKADPSTYGKDVVGSLLENVCITKCSRVGAYLRGDDLVVRNCLVSDTTTEGLYILASNNCLIERNIVRRNNVDDMQGYFPCAIKIFNQTHNVVCRDNLIIDQRHSNGIWYDVGNVDAVVVDNWFEGAMTGFFFEISKGAICAGNVFVDCDEGVKVLNSCRVQVYQNTFVNSPATFERTERSAVGDHFGWHPSTGPDVDQRVGHVFVGNLMVTRPPFEDAILRIRQSPVVNARLRDQQMKRVDGNLYVREGAPLKAAFEWGPAEGENVSIPYASLAALRAAHPECELHGQWLELESGCFLRSWELKDYRPLAGLMPEAMTHHPADFLPKQALSLLGLATSDGLCPGAYPVAR</sequence>